<accession>E3ML26</accession>
<dbReference type="EMBL" id="DS268453">
    <property type="protein sequence ID" value="EFP04291.1"/>
    <property type="molecule type" value="Genomic_DNA"/>
</dbReference>
<feature type="compositionally biased region" description="Low complexity" evidence="1">
    <location>
        <begin position="45"/>
        <end position="54"/>
    </location>
</feature>
<protein>
    <submittedName>
        <fullName evidence="2">Uncharacterized protein</fullName>
    </submittedName>
</protein>
<dbReference type="FunCoup" id="E3ML26">
    <property type="interactions" value="545"/>
</dbReference>
<reference evidence="2" key="1">
    <citation type="submission" date="2007-07" db="EMBL/GenBank/DDBJ databases">
        <title>PCAP assembly of the Caenorhabditis remanei genome.</title>
        <authorList>
            <consortium name="The Caenorhabditis remanei Sequencing Consortium"/>
            <person name="Wilson R.K."/>
        </authorList>
    </citation>
    <scope>NUCLEOTIDE SEQUENCE [LARGE SCALE GENOMIC DNA]</scope>
    <source>
        <strain evidence="2">PB4641</strain>
    </source>
</reference>
<sequence>MSKYGKSPTSVSSSRDVYKDASKTTPADLPEPTPADTSSTQSEMSDNTSDNNSGDSDEEVSIRIQNDYDTSPVVRAIQEKSTPPSAPSKRTSRCSASSGRKEEDKENVPTSFAKKRGAKATETRGTVPQIFPKIGRLSKPTPAVVQPQDWEVRSVVFKPMDTAFAYGSSSREYKELRETIKFVKNKLETFKSADEVTPEWISSADQVVSKLSCMGKNIKELVLANNKTVDTLQRACDIIRGLHGVVAGLVATHHQESWHKYMANVVGSADETCKLVRSLTAANGRIEGLLMATAPAITHAIPYKLVNTKSENPRKRAAKRNRGCTLCNKRTHNTKSCRKYPTSVDKIRRANKLNICLQCLKKFPKNDTGSVFCGLKRQNSETGGHRMPRNKPKTPRIKTLNIFSSTGSPSVESTPTSTDDAAPQIYAEVVAGPAVPAGPESSPPPPMFIRHPDGTEEVNPEAYIRRGYGWDGAHRQQLAGRLARGRIMALSRIQRS</sequence>
<keyword evidence="3" id="KW-1185">Reference proteome</keyword>
<dbReference type="HOGENOM" id="CLU_550114_0_0_1"/>
<dbReference type="Proteomes" id="UP000008281">
    <property type="component" value="Unassembled WGS sequence"/>
</dbReference>
<dbReference type="AlphaFoldDB" id="E3ML26"/>
<gene>
    <name evidence="2" type="ORF">CRE_26703</name>
</gene>
<evidence type="ECO:0000313" key="2">
    <source>
        <dbReference type="EMBL" id="EFP04291.1"/>
    </source>
</evidence>
<feature type="compositionally biased region" description="Polar residues" evidence="1">
    <location>
        <begin position="35"/>
        <end position="44"/>
    </location>
</feature>
<dbReference type="InParanoid" id="E3ML26"/>
<feature type="region of interest" description="Disordered" evidence="1">
    <location>
        <begin position="1"/>
        <end position="124"/>
    </location>
</feature>
<evidence type="ECO:0000313" key="3">
    <source>
        <dbReference type="Proteomes" id="UP000008281"/>
    </source>
</evidence>
<name>E3ML26_CAERE</name>
<evidence type="ECO:0000256" key="1">
    <source>
        <dbReference type="SAM" id="MobiDB-lite"/>
    </source>
</evidence>
<proteinExistence type="predicted"/>
<organism evidence="3">
    <name type="scientific">Caenorhabditis remanei</name>
    <name type="common">Caenorhabditis vulgaris</name>
    <dbReference type="NCBI Taxonomy" id="31234"/>
    <lineage>
        <taxon>Eukaryota</taxon>
        <taxon>Metazoa</taxon>
        <taxon>Ecdysozoa</taxon>
        <taxon>Nematoda</taxon>
        <taxon>Chromadorea</taxon>
        <taxon>Rhabditida</taxon>
        <taxon>Rhabditina</taxon>
        <taxon>Rhabditomorpha</taxon>
        <taxon>Rhabditoidea</taxon>
        <taxon>Rhabditidae</taxon>
        <taxon>Peloderinae</taxon>
        <taxon>Caenorhabditis</taxon>
    </lineage>
</organism>